<evidence type="ECO:0008006" key="2">
    <source>
        <dbReference type="Google" id="ProtNLM"/>
    </source>
</evidence>
<protein>
    <recommendedName>
        <fullName evidence="2">Phage portal protein, SPP1 Gp6-like</fullName>
    </recommendedName>
</protein>
<organism evidence="1">
    <name type="scientific">Veillonella ratti</name>
    <dbReference type="NCBI Taxonomy" id="103892"/>
    <lineage>
        <taxon>Bacteria</taxon>
        <taxon>Bacillati</taxon>
        <taxon>Bacillota</taxon>
        <taxon>Negativicutes</taxon>
        <taxon>Veillonellales</taxon>
        <taxon>Veillonellaceae</taxon>
        <taxon>Veillonella</taxon>
    </lineage>
</organism>
<reference evidence="1" key="1">
    <citation type="submission" date="2019-11" db="EMBL/GenBank/DDBJ databases">
        <authorList>
            <person name="Feng L."/>
        </authorList>
    </citation>
    <scope>NUCLEOTIDE SEQUENCE</scope>
    <source>
        <strain evidence="1">VrattiLFYP33</strain>
    </source>
</reference>
<evidence type="ECO:0000313" key="1">
    <source>
        <dbReference type="EMBL" id="VYT92670.1"/>
    </source>
</evidence>
<accession>A0A6N3ASS4</accession>
<dbReference type="EMBL" id="CACRUX010000033">
    <property type="protein sequence ID" value="VYT92670.1"/>
    <property type="molecule type" value="Genomic_DNA"/>
</dbReference>
<name>A0A6N3ASS4_9FIRM</name>
<dbReference type="RefSeq" id="WP_156704441.1">
    <property type="nucleotide sequence ID" value="NZ_CACRUX010000033.1"/>
</dbReference>
<sequence>MATNRKNEMYKLLHDAYYGDGQFYDGSALIKHARESNKNYARRKKLAYYLNYVGPIIDSTVLPVFNDEIKRDYSDTAKFKMFLDDVDRVGTNLQDFMSRQAVAAKLYGVVYILVNNEATLGESEADDLNMRALPFLTAIEPKNVTGWHFNERGRLIDFSYEGVYYDDDGYHVRKYKWTIDSWEVRDEHDQLLKSGNNNLKRVPIVQWFGRNTDPRRVLPAPEFISIAKTNYHIYHLCSLLSQISDNQAFNILTMQSAGTNMTDVTIGTNNLLLYPSDTNAPQFIAPDSGPAEVLMEQIKNLVGEMYRMSGLNSVIGVESAKSGLAKKWDFERTNKNLVNFAVQCEKAEKAIITLYEMWAGETVNYSCEYPRDFNIDDVADCLAQAQQAFDLDITSKTFSLEVAKKVLESYMPNIDPDIYDTIINELQAAADDLEQSTAYGSELDDDQSND</sequence>
<dbReference type="AlphaFoldDB" id="A0A6N3ASS4"/>
<proteinExistence type="predicted"/>
<gene>
    <name evidence="1" type="ORF">VRLFYP33_00802</name>
</gene>